<dbReference type="PROSITE" id="PS51257">
    <property type="entry name" value="PROKAR_LIPOPROTEIN"/>
    <property type="match status" value="1"/>
</dbReference>
<keyword evidence="2 6" id="KW-0378">Hydrolase</keyword>
<dbReference type="PANTHER" id="PTHR43248:SF25">
    <property type="entry name" value="AB HYDROLASE-1 DOMAIN-CONTAINING PROTEIN-RELATED"/>
    <property type="match status" value="1"/>
</dbReference>
<dbReference type="Gene3D" id="3.40.50.1820">
    <property type="entry name" value="alpha/beta hydrolase"/>
    <property type="match status" value="1"/>
</dbReference>
<organism evidence="6 7">
    <name type="scientific">Deinococcus hohokamensis</name>
    <dbReference type="NCBI Taxonomy" id="309883"/>
    <lineage>
        <taxon>Bacteria</taxon>
        <taxon>Thermotogati</taxon>
        <taxon>Deinococcota</taxon>
        <taxon>Deinococci</taxon>
        <taxon>Deinococcales</taxon>
        <taxon>Deinococcaceae</taxon>
        <taxon>Deinococcus</taxon>
    </lineage>
</organism>
<dbReference type="PANTHER" id="PTHR43248">
    <property type="entry name" value="2-SUCCINYL-6-HYDROXY-2,4-CYCLOHEXADIENE-1-CARBOXYLATE SYNTHASE"/>
    <property type="match status" value="1"/>
</dbReference>
<sequence length="614" mass="66513">MKNLHRPATLLLLLPLTLASCGLFDRKTPEDQSFQPQALDWKACDPTILGQDTGDVFKALGDRLVCADMKVPMNWDAPKAGTASVSLIRLKAANPSARQGAIFFNPGGPGGDGLAFAPFYGLAWGQADATTTVGANLRKLTEQYDLVGFSPRGVGASTRLYCGSNELVDPIRPPASDRSEANIANMIRSGQLAASACQKNPLTPFINTDATARDLNLARSLMGDAKLNYIGYSYGTWLGSWYAKRFPESTGRMLLDGNMPFHSTMQEAFENDPMTFERDFREVVAPYLSRLDEVFGLGTNGAAVYSRYLALGEPIRNIIGNATASELYVRDEYPVIGLLLKVAVIVDDLIQANPDATTEELQAEAAQATYFQDQDLNEAGRALGAELVAYADAVQYESPSQVVLSEDAATNTAVVCNDTAWNQDLSHWRQVDDRNAVQYPLIGGSHLTIPCLYWKGGPSVKKPEAPANLPAILMLQNEYDPATPKEGAVAALKATPNARMIMIDNEPQHAAFPYDTDCVDLPITRYFLTGELPASQLTACQARPLPFEAQVYPVGESYTTGSLSTLSLRSQAVKTAAGQKALAHNRQIIAQQSAALHGTTSGLNLDKVRQLLRK</sequence>
<dbReference type="RefSeq" id="WP_380059897.1">
    <property type="nucleotide sequence ID" value="NZ_JBHSEI010000001.1"/>
</dbReference>
<keyword evidence="7" id="KW-1185">Reference proteome</keyword>
<feature type="domain" description="AB hydrolase-1" evidence="4">
    <location>
        <begin position="102"/>
        <end position="283"/>
    </location>
</feature>
<feature type="chain" id="PRO_5046595680" evidence="3">
    <location>
        <begin position="20"/>
        <end position="614"/>
    </location>
</feature>
<feature type="signal peptide" evidence="3">
    <location>
        <begin position="1"/>
        <end position="19"/>
    </location>
</feature>
<dbReference type="Proteomes" id="UP001595952">
    <property type="component" value="Unassembled WGS sequence"/>
</dbReference>
<evidence type="ECO:0000259" key="4">
    <source>
        <dbReference type="Pfam" id="PF00561"/>
    </source>
</evidence>
<evidence type="ECO:0000313" key="6">
    <source>
        <dbReference type="EMBL" id="MFC4636851.1"/>
    </source>
</evidence>
<keyword evidence="3" id="KW-0732">Signal</keyword>
<reference evidence="7" key="1">
    <citation type="journal article" date="2019" name="Int. J. Syst. Evol. Microbiol.">
        <title>The Global Catalogue of Microorganisms (GCM) 10K type strain sequencing project: providing services to taxonomists for standard genome sequencing and annotation.</title>
        <authorList>
            <consortium name="The Broad Institute Genomics Platform"/>
            <consortium name="The Broad Institute Genome Sequencing Center for Infectious Disease"/>
            <person name="Wu L."/>
            <person name="Ma J."/>
        </authorList>
    </citation>
    <scope>NUCLEOTIDE SEQUENCE [LARGE SCALE GENOMIC DNA]</scope>
    <source>
        <strain evidence="7">CCUG 55995</strain>
    </source>
</reference>
<dbReference type="Pfam" id="PF00561">
    <property type="entry name" value="Abhydrolase_1"/>
    <property type="match status" value="1"/>
</dbReference>
<comment type="similarity">
    <text evidence="1">Belongs to the peptidase S33 family.</text>
</comment>
<evidence type="ECO:0000313" key="7">
    <source>
        <dbReference type="Proteomes" id="UP001595952"/>
    </source>
</evidence>
<gene>
    <name evidence="6" type="ORF">ACFO0D_00720</name>
</gene>
<dbReference type="EMBL" id="JBHSEI010000001">
    <property type="protein sequence ID" value="MFC4636851.1"/>
    <property type="molecule type" value="Genomic_DNA"/>
</dbReference>
<protein>
    <submittedName>
        <fullName evidence="6">Alpha/beta hydrolase</fullName>
    </submittedName>
</protein>
<evidence type="ECO:0000256" key="1">
    <source>
        <dbReference type="ARBA" id="ARBA00010088"/>
    </source>
</evidence>
<name>A0ABV9I389_9DEIO</name>
<accession>A0ABV9I389</accession>
<evidence type="ECO:0000256" key="2">
    <source>
        <dbReference type="ARBA" id="ARBA00022801"/>
    </source>
</evidence>
<dbReference type="InterPro" id="IPR000073">
    <property type="entry name" value="AB_hydrolase_1"/>
</dbReference>
<dbReference type="GO" id="GO:0016787">
    <property type="term" value="F:hydrolase activity"/>
    <property type="evidence" value="ECO:0007669"/>
    <property type="project" value="UniProtKB-KW"/>
</dbReference>
<dbReference type="Pfam" id="PF08386">
    <property type="entry name" value="Abhydrolase_4"/>
    <property type="match status" value="1"/>
</dbReference>
<dbReference type="InterPro" id="IPR029058">
    <property type="entry name" value="AB_hydrolase_fold"/>
</dbReference>
<feature type="domain" description="Peptidase S33 tripeptidyl aminopeptidase-like C-terminal" evidence="5">
    <location>
        <begin position="448"/>
        <end position="536"/>
    </location>
</feature>
<dbReference type="InterPro" id="IPR051601">
    <property type="entry name" value="Serine_prot/Carboxylest_S33"/>
</dbReference>
<comment type="caution">
    <text evidence="6">The sequence shown here is derived from an EMBL/GenBank/DDBJ whole genome shotgun (WGS) entry which is preliminary data.</text>
</comment>
<dbReference type="InterPro" id="IPR013595">
    <property type="entry name" value="Pept_S33_TAP-like_C"/>
</dbReference>
<proteinExistence type="inferred from homology"/>
<evidence type="ECO:0000259" key="5">
    <source>
        <dbReference type="Pfam" id="PF08386"/>
    </source>
</evidence>
<evidence type="ECO:0000256" key="3">
    <source>
        <dbReference type="SAM" id="SignalP"/>
    </source>
</evidence>
<dbReference type="SUPFAM" id="SSF53474">
    <property type="entry name" value="alpha/beta-Hydrolases"/>
    <property type="match status" value="1"/>
</dbReference>